<organism evidence="1 2">
    <name type="scientific">Salvia divinorum</name>
    <name type="common">Maria pastora</name>
    <name type="synonym">Diviner's sage</name>
    <dbReference type="NCBI Taxonomy" id="28513"/>
    <lineage>
        <taxon>Eukaryota</taxon>
        <taxon>Viridiplantae</taxon>
        <taxon>Streptophyta</taxon>
        <taxon>Embryophyta</taxon>
        <taxon>Tracheophyta</taxon>
        <taxon>Spermatophyta</taxon>
        <taxon>Magnoliopsida</taxon>
        <taxon>eudicotyledons</taxon>
        <taxon>Gunneridae</taxon>
        <taxon>Pentapetalae</taxon>
        <taxon>asterids</taxon>
        <taxon>lamiids</taxon>
        <taxon>Lamiales</taxon>
        <taxon>Lamiaceae</taxon>
        <taxon>Nepetoideae</taxon>
        <taxon>Mentheae</taxon>
        <taxon>Salviinae</taxon>
        <taxon>Salvia</taxon>
        <taxon>Salvia subgen. Calosphace</taxon>
    </lineage>
</organism>
<evidence type="ECO:0000313" key="1">
    <source>
        <dbReference type="EMBL" id="KAL1544363.1"/>
    </source>
</evidence>
<dbReference type="AlphaFoldDB" id="A0ABD1GJR2"/>
<proteinExistence type="predicted"/>
<dbReference type="InterPro" id="IPR017945">
    <property type="entry name" value="DHBP_synth_RibB-like_a/b_dom"/>
</dbReference>
<accession>A0ABD1GJR2</accession>
<name>A0ABD1GJR2_SALDI</name>
<dbReference type="Pfam" id="PF00926">
    <property type="entry name" value="DHBP_synthase"/>
    <property type="match status" value="1"/>
</dbReference>
<dbReference type="Proteomes" id="UP001567538">
    <property type="component" value="Unassembled WGS sequence"/>
</dbReference>
<keyword evidence="2" id="KW-1185">Reference proteome</keyword>
<comment type="caution">
    <text evidence="1">The sequence shown here is derived from an EMBL/GenBank/DDBJ whole genome shotgun (WGS) entry which is preliminary data.</text>
</comment>
<sequence>MLAGSEPAGGLCEIVDDDGSMARLPKLRQFAQKANLKIVSIPDLIRQRRKKNRFVEHACIYCSYTNYVGTLHCLLL</sequence>
<protein>
    <submittedName>
        <fullName evidence="1">Monofunctional riboflavin biosynthesis protein RIBA 2, chloroplastic</fullName>
    </submittedName>
</protein>
<gene>
    <name evidence="1" type="primary">RIBA2</name>
    <name evidence="1" type="ORF">AAHA92_21228</name>
</gene>
<evidence type="ECO:0000313" key="2">
    <source>
        <dbReference type="Proteomes" id="UP001567538"/>
    </source>
</evidence>
<reference evidence="1 2" key="1">
    <citation type="submission" date="2024-06" db="EMBL/GenBank/DDBJ databases">
        <title>A chromosome level genome sequence of Diviner's sage (Salvia divinorum).</title>
        <authorList>
            <person name="Ford S.A."/>
            <person name="Ro D.-K."/>
            <person name="Ness R.W."/>
            <person name="Phillips M.A."/>
        </authorList>
    </citation>
    <scope>NUCLEOTIDE SEQUENCE [LARGE SCALE GENOMIC DNA]</scope>
    <source>
        <strain evidence="1">SAF-2024a</strain>
        <tissue evidence="1">Leaf</tissue>
    </source>
</reference>
<dbReference type="Gene3D" id="3.90.870.10">
    <property type="entry name" value="DHBP synthase"/>
    <property type="match status" value="1"/>
</dbReference>
<dbReference type="EMBL" id="JBEAFC010000008">
    <property type="protein sequence ID" value="KAL1544363.1"/>
    <property type="molecule type" value="Genomic_DNA"/>
</dbReference>
<dbReference type="InterPro" id="IPR000422">
    <property type="entry name" value="DHBP_synthase_RibB"/>
</dbReference>
<dbReference type="SUPFAM" id="SSF55821">
    <property type="entry name" value="YrdC/RibB"/>
    <property type="match status" value="1"/>
</dbReference>